<proteinExistence type="predicted"/>
<organism evidence="1 2">
    <name type="scientific">Blastopirellula marina</name>
    <dbReference type="NCBI Taxonomy" id="124"/>
    <lineage>
        <taxon>Bacteria</taxon>
        <taxon>Pseudomonadati</taxon>
        <taxon>Planctomycetota</taxon>
        <taxon>Planctomycetia</taxon>
        <taxon>Pirellulales</taxon>
        <taxon>Pirellulaceae</taxon>
        <taxon>Blastopirellula</taxon>
    </lineage>
</organism>
<sequence>MEENNAITLYKYRAINDWSLDTLRTGRMWFSLPNKLNDTFEFSVPVYIRLTPKEVVEHFAKRFNPEYFAPVLLEAMMEHGRGDSFPATDEYLLEFFNSTSAENRALVFISLIHFYQEKGLTIDDIVETLALDSNAELFERIETDLRNAYNRNLEAGEYFGVLSLSARNDDPLMWAHYGDSCKGMCIGITFDIDKLVESDLIPLWVDYREELPVLCPDEFFERERAATLNMIKIFYATKHLCWKHEAELRLVSRIGDVALEIPGKITEVILGEKASDTDLKRVFAVIKEQSDTQFRRMMREPGTWNYRAFRYQF</sequence>
<evidence type="ECO:0000313" key="1">
    <source>
        <dbReference type="EMBL" id="PQO42435.1"/>
    </source>
</evidence>
<comment type="caution">
    <text evidence="1">The sequence shown here is derived from an EMBL/GenBank/DDBJ whole genome shotgun (WGS) entry which is preliminary data.</text>
</comment>
<accession>A0A2S8GD98</accession>
<reference evidence="1 2" key="1">
    <citation type="submission" date="2018-02" db="EMBL/GenBank/DDBJ databases">
        <title>Comparative genomes isolates from brazilian mangrove.</title>
        <authorList>
            <person name="Araujo J.E."/>
            <person name="Taketani R.G."/>
            <person name="Silva M.C.P."/>
            <person name="Loureco M.V."/>
            <person name="Andreote F.D."/>
        </authorList>
    </citation>
    <scope>NUCLEOTIDE SEQUENCE [LARGE SCALE GENOMIC DNA]</scope>
    <source>
        <strain evidence="1 2">Nap-Phe MGV</strain>
    </source>
</reference>
<protein>
    <recommendedName>
        <fullName evidence="3">DUF2971 domain-containing protein</fullName>
    </recommendedName>
</protein>
<dbReference type="EMBL" id="PUHZ01000025">
    <property type="protein sequence ID" value="PQO42435.1"/>
    <property type="molecule type" value="Genomic_DNA"/>
</dbReference>
<evidence type="ECO:0000313" key="2">
    <source>
        <dbReference type="Proteomes" id="UP000237819"/>
    </source>
</evidence>
<evidence type="ECO:0008006" key="3">
    <source>
        <dbReference type="Google" id="ProtNLM"/>
    </source>
</evidence>
<dbReference type="OrthoDB" id="190848at2"/>
<name>A0A2S8GD98_9BACT</name>
<dbReference type="Proteomes" id="UP000237819">
    <property type="component" value="Unassembled WGS sequence"/>
</dbReference>
<dbReference type="RefSeq" id="WP_105339012.1">
    <property type="nucleotide sequence ID" value="NZ_PUHZ01000025.1"/>
</dbReference>
<dbReference type="AlphaFoldDB" id="A0A2S8GD98"/>
<gene>
    <name evidence="1" type="ORF">C5Y93_29350</name>
</gene>